<dbReference type="PROSITE" id="PS50104">
    <property type="entry name" value="TIR"/>
    <property type="match status" value="1"/>
</dbReference>
<keyword evidence="1" id="KW-0812">Transmembrane</keyword>
<organism evidence="3 4">
    <name type="scientific">Lacinutrix iliipiscaria</name>
    <dbReference type="NCBI Taxonomy" id="1230532"/>
    <lineage>
        <taxon>Bacteria</taxon>
        <taxon>Pseudomonadati</taxon>
        <taxon>Bacteroidota</taxon>
        <taxon>Flavobacteriia</taxon>
        <taxon>Flavobacteriales</taxon>
        <taxon>Flavobacteriaceae</taxon>
        <taxon>Lacinutrix</taxon>
    </lineage>
</organism>
<keyword evidence="4" id="KW-1185">Reference proteome</keyword>
<name>A0ABW5WSC4_9FLAO</name>
<feature type="domain" description="TIR" evidence="2">
    <location>
        <begin position="1"/>
        <end position="124"/>
    </location>
</feature>
<evidence type="ECO:0000313" key="4">
    <source>
        <dbReference type="Proteomes" id="UP001597533"/>
    </source>
</evidence>
<gene>
    <name evidence="3" type="ORF">ACFS5M_10690</name>
</gene>
<dbReference type="SUPFAM" id="SSF52200">
    <property type="entry name" value="Toll/Interleukin receptor TIR domain"/>
    <property type="match status" value="1"/>
</dbReference>
<dbReference type="InterPro" id="IPR036322">
    <property type="entry name" value="WD40_repeat_dom_sf"/>
</dbReference>
<dbReference type="InterPro" id="IPR035897">
    <property type="entry name" value="Toll_tir_struct_dom_sf"/>
</dbReference>
<evidence type="ECO:0000313" key="3">
    <source>
        <dbReference type="EMBL" id="MFD2824141.1"/>
    </source>
</evidence>
<proteinExistence type="predicted"/>
<dbReference type="Proteomes" id="UP001597533">
    <property type="component" value="Unassembled WGS sequence"/>
</dbReference>
<dbReference type="Gene3D" id="2.130.10.10">
    <property type="entry name" value="YVTN repeat-like/Quinoprotein amine dehydrogenase"/>
    <property type="match status" value="1"/>
</dbReference>
<dbReference type="RefSeq" id="WP_183488758.1">
    <property type="nucleotide sequence ID" value="NZ_JBHUOV010000007.1"/>
</dbReference>
<dbReference type="InterPro" id="IPR015943">
    <property type="entry name" value="WD40/YVTN_repeat-like_dom_sf"/>
</dbReference>
<dbReference type="SMART" id="SM00255">
    <property type="entry name" value="TIR"/>
    <property type="match status" value="1"/>
</dbReference>
<accession>A0ABW5WSC4</accession>
<evidence type="ECO:0000259" key="2">
    <source>
        <dbReference type="PROSITE" id="PS50104"/>
    </source>
</evidence>
<keyword evidence="1" id="KW-0472">Membrane</keyword>
<dbReference type="Pfam" id="PF13676">
    <property type="entry name" value="TIR_2"/>
    <property type="match status" value="1"/>
</dbReference>
<keyword evidence="1" id="KW-1133">Transmembrane helix</keyword>
<evidence type="ECO:0000256" key="1">
    <source>
        <dbReference type="SAM" id="Phobius"/>
    </source>
</evidence>
<reference evidence="4" key="1">
    <citation type="journal article" date="2019" name="Int. J. Syst. Evol. Microbiol.">
        <title>The Global Catalogue of Microorganisms (GCM) 10K type strain sequencing project: providing services to taxonomists for standard genome sequencing and annotation.</title>
        <authorList>
            <consortium name="The Broad Institute Genomics Platform"/>
            <consortium name="The Broad Institute Genome Sequencing Center for Infectious Disease"/>
            <person name="Wu L."/>
            <person name="Ma J."/>
        </authorList>
    </citation>
    <scope>NUCLEOTIDE SEQUENCE [LARGE SCALE GENOMIC DNA]</scope>
    <source>
        <strain evidence="4">KCTC 32141</strain>
    </source>
</reference>
<protein>
    <submittedName>
        <fullName evidence="3">TIR domain-containing protein</fullName>
    </submittedName>
</protein>
<dbReference type="SUPFAM" id="SSF50978">
    <property type="entry name" value="WD40 repeat-like"/>
    <property type="match status" value="1"/>
</dbReference>
<dbReference type="EMBL" id="JBHUOV010000007">
    <property type="protein sequence ID" value="MFD2824141.1"/>
    <property type="molecule type" value="Genomic_DNA"/>
</dbReference>
<dbReference type="Gene3D" id="3.40.50.10140">
    <property type="entry name" value="Toll/interleukin-1 receptor homology (TIR) domain"/>
    <property type="match status" value="1"/>
</dbReference>
<feature type="transmembrane region" description="Helical" evidence="1">
    <location>
        <begin position="188"/>
        <end position="210"/>
    </location>
</feature>
<comment type="caution">
    <text evidence="3">The sequence shown here is derived from an EMBL/GenBank/DDBJ whole genome shotgun (WGS) entry which is preliminary data.</text>
</comment>
<dbReference type="InterPro" id="IPR000157">
    <property type="entry name" value="TIR_dom"/>
</dbReference>
<sequence length="681" mass="77772">MKYNAFISYSHTQDSDLAPHLETALEKFAKPLFKLRALHVFRDANDLSASPDLWGKIEEGLHHSEYFIFLASPKAAQSRWCKKEVEFWKANKNINNFLVVLTDGELAWDESTSDFDWNKTTAIPDNLSGVFKNEPLYVDFRNHNNAELGLEYPDFKTKTVLLAATIHGRSVGDMMGENMKQHKKTLRIRNGAIAVLSALLITVGAAGFYANEQKKEAIEQTIEAKRQKKEALHHANRALAKSYLSDSKANLSIDPTLSVKLAVMAYTFAKSDSMNLESYEDQLITAFNGTSHFYVSHDNFELKKDTTFMKPILHEFKDVKISYSNEGDLLIENESKKITIKRDQRPPNEYSLSSNGKFIIEKLDRVPIGNYREQNIINIYKLNGKLLATGSTFFPNTTEIRFNKNGNKFIISGYGAQETTIGFYNDLYDTYEAKVITNKSNITALQISPDGQMAAIGSSNGEIELYQLYDSFFDIQDRWILNGHKSEAINLLAFDSLGQTLYSQSNSFKRKWLTNTNKSYIQMDEYPTVYNTSFGLGATRFNEGHIWFTGQNDTIEFHRVVDNDIEDVYAIFNNVKDQFNNTKDASEENTSANNRYIATSNGLFNSKTERLITYDFPANPDRIDLLVTAFSNDSKYLFASKYIYLLDPELILKRINDSSKFGTLDPFTKEEKEKYMIPDDY</sequence>